<organism evidence="1 2">
    <name type="scientific">Dethiosulfovibrio salsuginis</name>
    <dbReference type="NCBI Taxonomy" id="561720"/>
    <lineage>
        <taxon>Bacteria</taxon>
        <taxon>Thermotogati</taxon>
        <taxon>Synergistota</taxon>
        <taxon>Synergistia</taxon>
        <taxon>Synergistales</taxon>
        <taxon>Dethiosulfovibrionaceae</taxon>
        <taxon>Dethiosulfovibrio</taxon>
    </lineage>
</organism>
<sequence>MLRRCIYCKNLIDLRKYYYLGPKCTDVCQECGERILAGLSPLEPQLHFMDLETADKKYPQGQASQWA</sequence>
<dbReference type="AlphaFoldDB" id="A0A1X7JJ83"/>
<dbReference type="STRING" id="561720.SAMN06275492_11268"/>
<keyword evidence="2" id="KW-1185">Reference proteome</keyword>
<dbReference type="Proteomes" id="UP000193355">
    <property type="component" value="Unassembled WGS sequence"/>
</dbReference>
<protein>
    <submittedName>
        <fullName evidence="1">Uncharacterized protein</fullName>
    </submittedName>
</protein>
<name>A0A1X7JJ83_9BACT</name>
<dbReference type="RefSeq" id="WP_085544466.1">
    <property type="nucleotide sequence ID" value="NZ_FXBB01000012.1"/>
</dbReference>
<dbReference type="OrthoDB" id="8130at2"/>
<reference evidence="2" key="1">
    <citation type="submission" date="2017-04" db="EMBL/GenBank/DDBJ databases">
        <authorList>
            <person name="Varghese N."/>
            <person name="Submissions S."/>
        </authorList>
    </citation>
    <scope>NUCLEOTIDE SEQUENCE [LARGE SCALE GENOMIC DNA]</scope>
    <source>
        <strain evidence="2">USBA 82</strain>
    </source>
</reference>
<accession>A0A1X7JJ83</accession>
<dbReference type="EMBL" id="FXBB01000012">
    <property type="protein sequence ID" value="SMG27818.1"/>
    <property type="molecule type" value="Genomic_DNA"/>
</dbReference>
<proteinExistence type="predicted"/>
<evidence type="ECO:0000313" key="1">
    <source>
        <dbReference type="EMBL" id="SMG27818.1"/>
    </source>
</evidence>
<gene>
    <name evidence="1" type="ORF">SAMN06275492_11268</name>
</gene>
<evidence type="ECO:0000313" key="2">
    <source>
        <dbReference type="Proteomes" id="UP000193355"/>
    </source>
</evidence>